<protein>
    <submittedName>
        <fullName evidence="1">Uncharacterized protein</fullName>
    </submittedName>
</protein>
<gene>
    <name evidence="1" type="ORF">DT376_45940</name>
</gene>
<dbReference type="EMBL" id="QORE01004308">
    <property type="protein sequence ID" value="RCI62474.1"/>
    <property type="molecule type" value="Genomic_DNA"/>
</dbReference>
<reference evidence="1 2" key="1">
    <citation type="submission" date="2018-07" db="EMBL/GenBank/DDBJ databases">
        <title>Mechanisms of high-level aminoglycoside resistance among Gram-negative pathogens in Brazil.</title>
        <authorList>
            <person name="Ballaben A.S."/>
            <person name="Darini A.L.C."/>
            <person name="Doi Y."/>
        </authorList>
    </citation>
    <scope>NUCLEOTIDE SEQUENCE [LARGE SCALE GENOMIC DNA]</scope>
    <source>
        <strain evidence="1 2">B2-305</strain>
    </source>
</reference>
<sequence length="72" mass="7692">GQPGAEILVKAGPDLVIVSHASTTQRKYPVGNVSWAIMRATDVDNVAGDEVILSIGNGVRTVFDRTRTQRDA</sequence>
<organism evidence="1 2">
    <name type="scientific">Pseudomonas aeruginosa</name>
    <dbReference type="NCBI Taxonomy" id="287"/>
    <lineage>
        <taxon>Bacteria</taxon>
        <taxon>Pseudomonadati</taxon>
        <taxon>Pseudomonadota</taxon>
        <taxon>Gammaproteobacteria</taxon>
        <taxon>Pseudomonadales</taxon>
        <taxon>Pseudomonadaceae</taxon>
        <taxon>Pseudomonas</taxon>
    </lineage>
</organism>
<dbReference type="Proteomes" id="UP000253594">
    <property type="component" value="Unassembled WGS sequence"/>
</dbReference>
<accession>A0A367LT64</accession>
<proteinExistence type="predicted"/>
<dbReference type="AlphaFoldDB" id="A0A367LT64"/>
<feature type="non-terminal residue" evidence="1">
    <location>
        <position position="72"/>
    </location>
</feature>
<feature type="non-terminal residue" evidence="1">
    <location>
        <position position="1"/>
    </location>
</feature>
<evidence type="ECO:0000313" key="2">
    <source>
        <dbReference type="Proteomes" id="UP000253594"/>
    </source>
</evidence>
<comment type="caution">
    <text evidence="1">The sequence shown here is derived from an EMBL/GenBank/DDBJ whole genome shotgun (WGS) entry which is preliminary data.</text>
</comment>
<evidence type="ECO:0000313" key="1">
    <source>
        <dbReference type="EMBL" id="RCI62474.1"/>
    </source>
</evidence>
<name>A0A367LT64_PSEAI</name>